<comment type="caution">
    <text evidence="1">The sequence shown here is derived from an EMBL/GenBank/DDBJ whole genome shotgun (WGS) entry which is preliminary data.</text>
</comment>
<reference evidence="1" key="1">
    <citation type="submission" date="2023-07" db="EMBL/GenBank/DDBJ databases">
        <title>Genome content predicts the carbon catabolic preferences of heterotrophic bacteria.</title>
        <authorList>
            <person name="Gralka M."/>
        </authorList>
    </citation>
    <scope>NUCLEOTIDE SEQUENCE</scope>
    <source>
        <strain evidence="1">4G09</strain>
    </source>
</reference>
<dbReference type="Proteomes" id="UP001177212">
    <property type="component" value="Unassembled WGS sequence"/>
</dbReference>
<dbReference type="RefSeq" id="WP_305473536.1">
    <property type="nucleotide sequence ID" value="NZ_JAUYVT010000204.1"/>
</dbReference>
<keyword evidence="2" id="KW-1185">Reference proteome</keyword>
<gene>
    <name evidence="1" type="ORF">Q8W34_21520</name>
</gene>
<proteinExistence type="predicted"/>
<evidence type="ECO:0000313" key="1">
    <source>
        <dbReference type="EMBL" id="MDP2567198.1"/>
    </source>
</evidence>
<feature type="non-terminal residue" evidence="1">
    <location>
        <position position="1"/>
    </location>
</feature>
<organism evidence="1 2">
    <name type="scientific">Pseudoalteromonas marina</name>
    <dbReference type="NCBI Taxonomy" id="267375"/>
    <lineage>
        <taxon>Bacteria</taxon>
        <taxon>Pseudomonadati</taxon>
        <taxon>Pseudomonadota</taxon>
        <taxon>Gammaproteobacteria</taxon>
        <taxon>Alteromonadales</taxon>
        <taxon>Pseudoalteromonadaceae</taxon>
        <taxon>Pseudoalteromonas</taxon>
    </lineage>
</organism>
<sequence>VMTNWGEEVTNTHHVNISKNNNKTGYLGVRHKIWLTTGTFVNQYNKIKHDTYSYPIRQFAEAVFWIKKTEMLDAYEQACT</sequence>
<accession>A0ABT9FKD2</accession>
<dbReference type="EMBL" id="JAUYVT010000204">
    <property type="protein sequence ID" value="MDP2567198.1"/>
    <property type="molecule type" value="Genomic_DNA"/>
</dbReference>
<evidence type="ECO:0000313" key="2">
    <source>
        <dbReference type="Proteomes" id="UP001177212"/>
    </source>
</evidence>
<name>A0ABT9FKD2_9GAMM</name>
<protein>
    <submittedName>
        <fullName evidence="1">Uncharacterized protein</fullName>
    </submittedName>
</protein>
<feature type="non-terminal residue" evidence="1">
    <location>
        <position position="80"/>
    </location>
</feature>